<dbReference type="AlphaFoldDB" id="A0A3N4UIR9"/>
<feature type="compositionally biased region" description="Basic and acidic residues" evidence="1">
    <location>
        <begin position="49"/>
        <end position="60"/>
    </location>
</feature>
<gene>
    <name evidence="3" type="ORF">EDD53_1626</name>
</gene>
<keyword evidence="2" id="KW-0812">Transmembrane</keyword>
<name>A0A3N4UIR9_9RHOB</name>
<evidence type="ECO:0000256" key="2">
    <source>
        <dbReference type="SAM" id="Phobius"/>
    </source>
</evidence>
<evidence type="ECO:0000313" key="4">
    <source>
        <dbReference type="Proteomes" id="UP000269689"/>
    </source>
</evidence>
<dbReference type="RefSeq" id="WP_123792692.1">
    <property type="nucleotide sequence ID" value="NZ_RKQK01000002.1"/>
</dbReference>
<reference evidence="3 4" key="1">
    <citation type="submission" date="2018-11" db="EMBL/GenBank/DDBJ databases">
        <title>Genomic Encyclopedia of Type Strains, Phase IV (KMG-IV): sequencing the most valuable type-strain genomes for metagenomic binning, comparative biology and taxonomic classification.</title>
        <authorList>
            <person name="Goeker M."/>
        </authorList>
    </citation>
    <scope>NUCLEOTIDE SEQUENCE [LARGE SCALE GENOMIC DNA]</scope>
    <source>
        <strain evidence="3 4">DSM 104731</strain>
    </source>
</reference>
<dbReference type="EMBL" id="RKQK01000002">
    <property type="protein sequence ID" value="RPE67221.1"/>
    <property type="molecule type" value="Genomic_DNA"/>
</dbReference>
<proteinExistence type="predicted"/>
<feature type="transmembrane region" description="Helical" evidence="2">
    <location>
        <begin position="24"/>
        <end position="43"/>
    </location>
</feature>
<keyword evidence="2" id="KW-0472">Membrane</keyword>
<keyword evidence="2" id="KW-1133">Transmembrane helix</keyword>
<organism evidence="3 4">
    <name type="scientific">Pacificibacter maritimus</name>
    <dbReference type="NCBI Taxonomy" id="762213"/>
    <lineage>
        <taxon>Bacteria</taxon>
        <taxon>Pseudomonadati</taxon>
        <taxon>Pseudomonadota</taxon>
        <taxon>Alphaproteobacteria</taxon>
        <taxon>Rhodobacterales</taxon>
        <taxon>Roseobacteraceae</taxon>
        <taxon>Pacificibacter</taxon>
    </lineage>
</organism>
<feature type="region of interest" description="Disordered" evidence="1">
    <location>
        <begin position="49"/>
        <end position="70"/>
    </location>
</feature>
<evidence type="ECO:0000313" key="3">
    <source>
        <dbReference type="EMBL" id="RPE67221.1"/>
    </source>
</evidence>
<comment type="caution">
    <text evidence="3">The sequence shown here is derived from an EMBL/GenBank/DDBJ whole genome shotgun (WGS) entry which is preliminary data.</text>
</comment>
<keyword evidence="4" id="KW-1185">Reference proteome</keyword>
<protein>
    <submittedName>
        <fullName evidence="3">Uncharacterized protein</fullName>
    </submittedName>
</protein>
<dbReference type="Proteomes" id="UP000269689">
    <property type="component" value="Unassembled WGS sequence"/>
</dbReference>
<evidence type="ECO:0000256" key="1">
    <source>
        <dbReference type="SAM" id="MobiDB-lite"/>
    </source>
</evidence>
<accession>A0A3N4UIR9</accession>
<dbReference type="OrthoDB" id="7860549at2"/>
<sequence length="102" mass="11576">MNIFLQAKHAFLTWMNELSAADSALLGIIGFGLMIFSVSALLVQRHLESRPKSPHSDAHQIKSSLPLPGLRVGRPQERQRKFNASWLKAKQDPFLTRLERLN</sequence>